<dbReference type="EMBL" id="CP002292">
    <property type="protein sequence ID" value="ADP71260.1"/>
    <property type="molecule type" value="Genomic_DNA"/>
</dbReference>
<keyword evidence="3" id="KW-1185">Reference proteome</keyword>
<accession>E3I1G9</accession>
<dbReference type="KEGG" id="rva:Rvan_2025"/>
<organism evidence="2 3">
    <name type="scientific">Rhodomicrobium vannielii (strain ATCC 17100 / DSM 162 / LMG 4299 / NCIMB 10020 / ATH 3.1.1)</name>
    <dbReference type="NCBI Taxonomy" id="648757"/>
    <lineage>
        <taxon>Bacteria</taxon>
        <taxon>Pseudomonadati</taxon>
        <taxon>Pseudomonadota</taxon>
        <taxon>Alphaproteobacteria</taxon>
        <taxon>Hyphomicrobiales</taxon>
        <taxon>Hyphomicrobiaceae</taxon>
        <taxon>Rhodomicrobium</taxon>
    </lineage>
</organism>
<dbReference type="HOGENOM" id="CLU_2668694_0_0_5"/>
<evidence type="ECO:0000313" key="3">
    <source>
        <dbReference type="Proteomes" id="UP000001399"/>
    </source>
</evidence>
<name>E3I1G9_RHOVT</name>
<evidence type="ECO:0000256" key="1">
    <source>
        <dbReference type="SAM" id="MobiDB-lite"/>
    </source>
</evidence>
<protein>
    <submittedName>
        <fullName evidence="2">Uncharacterized protein</fullName>
    </submittedName>
</protein>
<feature type="region of interest" description="Disordered" evidence="1">
    <location>
        <begin position="19"/>
        <end position="46"/>
    </location>
</feature>
<gene>
    <name evidence="2" type="ordered locus">Rvan_2025</name>
</gene>
<evidence type="ECO:0000313" key="2">
    <source>
        <dbReference type="EMBL" id="ADP71260.1"/>
    </source>
</evidence>
<proteinExistence type="predicted"/>
<sequence>MSDQFRQFDAIAPGLPVPADLRGGGAAGKTMLRRSHPAPPADYPAKNTAVIKRSGGIMKAPDHSMKPKKLGILIP</sequence>
<dbReference type="Proteomes" id="UP000001399">
    <property type="component" value="Chromosome"/>
</dbReference>
<dbReference type="AlphaFoldDB" id="E3I1G9"/>
<reference evidence="3" key="1">
    <citation type="journal article" date="2011" name="J. Bacteriol.">
        <title>Genome sequences of eight morphologically diverse alphaproteobacteria.</title>
        <authorList>
            <consortium name="US DOE Joint Genome Institute"/>
            <person name="Brown P.J."/>
            <person name="Kysela D.T."/>
            <person name="Buechlein A."/>
            <person name="Hemmerich C."/>
            <person name="Brun Y.V."/>
        </authorList>
    </citation>
    <scope>NUCLEOTIDE SEQUENCE [LARGE SCALE GENOMIC DNA]</scope>
    <source>
        <strain evidence="3">ATCC 17100 / ATH 3.1.1 / DSM 162 / LMG 4299</strain>
    </source>
</reference>